<feature type="transmembrane region" description="Helical" evidence="1">
    <location>
        <begin position="21"/>
        <end position="44"/>
    </location>
</feature>
<keyword evidence="1" id="KW-0472">Membrane</keyword>
<keyword evidence="1" id="KW-0812">Transmembrane</keyword>
<proteinExistence type="predicted"/>
<keyword evidence="1" id="KW-1133">Transmembrane helix</keyword>
<organism evidence="2 3">
    <name type="scientific">Lentibacillus populi</name>
    <dbReference type="NCBI Taxonomy" id="1827502"/>
    <lineage>
        <taxon>Bacteria</taxon>
        <taxon>Bacillati</taxon>
        <taxon>Bacillota</taxon>
        <taxon>Bacilli</taxon>
        <taxon>Bacillales</taxon>
        <taxon>Bacillaceae</taxon>
        <taxon>Lentibacillus</taxon>
    </lineage>
</organism>
<dbReference type="RefSeq" id="WP_155554416.1">
    <property type="nucleotide sequence ID" value="NZ_BMJD01000001.1"/>
</dbReference>
<gene>
    <name evidence="2" type="ORF">GCM10011409_03490</name>
</gene>
<dbReference type="AlphaFoldDB" id="A0A9W5TU13"/>
<dbReference type="InterPro" id="IPR016977">
    <property type="entry name" value="ComGF"/>
</dbReference>
<evidence type="ECO:0000313" key="2">
    <source>
        <dbReference type="EMBL" id="GGB29407.1"/>
    </source>
</evidence>
<keyword evidence="3" id="KW-1185">Reference proteome</keyword>
<reference evidence="2" key="1">
    <citation type="journal article" date="2014" name="Int. J. Syst. Evol. Microbiol.">
        <title>Complete genome sequence of Corynebacterium casei LMG S-19264T (=DSM 44701T), isolated from a smear-ripened cheese.</title>
        <authorList>
            <consortium name="US DOE Joint Genome Institute (JGI-PGF)"/>
            <person name="Walter F."/>
            <person name="Albersmeier A."/>
            <person name="Kalinowski J."/>
            <person name="Ruckert C."/>
        </authorList>
    </citation>
    <scope>NUCLEOTIDE SEQUENCE</scope>
    <source>
        <strain evidence="2">CGMCC 1.15454</strain>
    </source>
</reference>
<accession>A0A9W5TU13</accession>
<dbReference type="EMBL" id="BMJD01000001">
    <property type="protein sequence ID" value="GGB29407.1"/>
    <property type="molecule type" value="Genomic_DNA"/>
</dbReference>
<dbReference type="Proteomes" id="UP000621492">
    <property type="component" value="Unassembled WGS sequence"/>
</dbReference>
<reference evidence="2" key="2">
    <citation type="submission" date="2020-09" db="EMBL/GenBank/DDBJ databases">
        <authorList>
            <person name="Sun Q."/>
            <person name="Zhou Y."/>
        </authorList>
    </citation>
    <scope>NUCLEOTIDE SEQUENCE</scope>
    <source>
        <strain evidence="2">CGMCC 1.15454</strain>
    </source>
</reference>
<evidence type="ECO:0000256" key="1">
    <source>
        <dbReference type="SAM" id="Phobius"/>
    </source>
</evidence>
<evidence type="ECO:0000313" key="3">
    <source>
        <dbReference type="Proteomes" id="UP000621492"/>
    </source>
</evidence>
<protein>
    <recommendedName>
        <fullName evidence="4">Competence protein ComGF</fullName>
    </recommendedName>
</protein>
<dbReference type="Pfam" id="PF15980">
    <property type="entry name" value="ComGF"/>
    <property type="match status" value="1"/>
</dbReference>
<sequence length="149" mass="17264">MLKTKKKRFACTAIPGSERGFTFITLLLTITILFMSLPFAPFLIKSVNYSSHHQEISIQQFFYFLRDDVMKATDYAVTPTVVKLLNHDDETITIEQYGNLIRRQVKGTGHEIYLRDIQAVTFEKLPYGIHTTITSLQGETYEKTIIFYQ</sequence>
<comment type="caution">
    <text evidence="2">The sequence shown here is derived from an EMBL/GenBank/DDBJ whole genome shotgun (WGS) entry which is preliminary data.</text>
</comment>
<evidence type="ECO:0008006" key="4">
    <source>
        <dbReference type="Google" id="ProtNLM"/>
    </source>
</evidence>
<name>A0A9W5TU13_9BACI</name>